<dbReference type="GeneID" id="55604492"/>
<keyword evidence="4" id="KW-1185">Reference proteome</keyword>
<reference evidence="3 4" key="1">
    <citation type="submission" date="2017-07" db="EMBL/GenBank/DDBJ databases">
        <title>In vitro design and evaluation of phage cocktails against multidrug-resistant Aeromonas salmonicida.</title>
        <authorList>
            <person name="Chen L."/>
            <person name="Yuan S."/>
            <person name="Ma Y."/>
        </authorList>
    </citation>
    <scope>NUCLEOTIDE SEQUENCE [LARGE SCALE GENOMIC DNA]</scope>
</reference>
<dbReference type="PANTHER" id="PTHR31290">
    <property type="entry name" value="UV-DAMAGE ENDONUCLEASE"/>
    <property type="match status" value="1"/>
</dbReference>
<keyword evidence="3" id="KW-0255">Endonuclease</keyword>
<accession>A0A223LDU8</accession>
<keyword evidence="1" id="KW-0227">DNA damage</keyword>
<dbReference type="RefSeq" id="YP_009834425.1">
    <property type="nucleotide sequence ID" value="NC_048673.1"/>
</dbReference>
<name>A0A223LDU8_9CAUD</name>
<dbReference type="InterPro" id="IPR004601">
    <property type="entry name" value="UvdE"/>
</dbReference>
<keyword evidence="3" id="KW-0540">Nuclease</keyword>
<dbReference type="GO" id="GO:0009411">
    <property type="term" value="P:response to UV"/>
    <property type="evidence" value="ECO:0007669"/>
    <property type="project" value="InterPro"/>
</dbReference>
<dbReference type="GO" id="GO:0004519">
    <property type="term" value="F:endonuclease activity"/>
    <property type="evidence" value="ECO:0007669"/>
    <property type="project" value="UniProtKB-KW"/>
</dbReference>
<protein>
    <submittedName>
        <fullName evidence="3">Putative UV damage repair endonuclease</fullName>
    </submittedName>
</protein>
<dbReference type="PANTHER" id="PTHR31290:SF5">
    <property type="entry name" value="UV-DAMAGE ENDONUCLEASE"/>
    <property type="match status" value="1"/>
</dbReference>
<evidence type="ECO:0000313" key="4">
    <source>
        <dbReference type="Proteomes" id="UP000226092"/>
    </source>
</evidence>
<dbReference type="KEGG" id="vg:55604492"/>
<organism evidence="3 4">
    <name type="scientific">Aeromonas phage AS-zj</name>
    <dbReference type="NCBI Taxonomy" id="2024208"/>
    <lineage>
        <taxon>Viruses</taxon>
        <taxon>Duplodnaviria</taxon>
        <taxon>Heunggongvirae</taxon>
        <taxon>Uroviricota</taxon>
        <taxon>Caudoviricetes</taxon>
        <taxon>Pantevenvirales</taxon>
        <taxon>Straboviridae</taxon>
        <taxon>Emmerichvirinae</taxon>
        <taxon>Ceceduovirus</taxon>
        <taxon>Ceceduovirus aszj</taxon>
    </lineage>
</organism>
<sequence length="326" mass="36654">MLGTVCMTGIFDKSKSTFTAHKDTKMGTVTRKSMMQICGIDDPSLLTLDVVSKNSIKLKAKLMPKVKQNLNALYNQLVFVSGMPTECHALRISSDLLPLFDHPVLGSLYDVDMLSAVDMLLNRCKKVIDSNGIVISTHPDQFVIINSVGEDTRNQSFATLMYHKYFMERLTTSDKSCINIHLEGNLDHLPELDNGQYSDLIPWLSFENSDKNGKIFTGDTQNTLLICEKYGIKMLYDCHHHLVMTGEFLDVDSSTFERILSTWRNQKPFFHVSQSREVDKVSRAHSDYIDDPMVIQQAKILSGLGCLEVEAKAKTSAVLDLFSKIG</sequence>
<keyword evidence="2" id="KW-0234">DNA repair</keyword>
<evidence type="ECO:0000313" key="3">
    <source>
        <dbReference type="EMBL" id="ASU00427.1"/>
    </source>
</evidence>
<dbReference type="Gene3D" id="3.20.20.150">
    <property type="entry name" value="Divalent-metal-dependent TIM barrel enzymes"/>
    <property type="match status" value="1"/>
</dbReference>
<evidence type="ECO:0000256" key="2">
    <source>
        <dbReference type="ARBA" id="ARBA00023204"/>
    </source>
</evidence>
<dbReference type="Proteomes" id="UP000226092">
    <property type="component" value="Segment"/>
</dbReference>
<dbReference type="GO" id="GO:0006289">
    <property type="term" value="P:nucleotide-excision repair"/>
    <property type="evidence" value="ECO:0007669"/>
    <property type="project" value="InterPro"/>
</dbReference>
<evidence type="ECO:0000256" key="1">
    <source>
        <dbReference type="ARBA" id="ARBA00022763"/>
    </source>
</evidence>
<proteinExistence type="predicted"/>
<keyword evidence="3" id="KW-0378">Hydrolase</keyword>
<dbReference type="EMBL" id="MF448340">
    <property type="protein sequence ID" value="ASU00427.1"/>
    <property type="molecule type" value="Genomic_DNA"/>
</dbReference>
<dbReference type="Pfam" id="PF03851">
    <property type="entry name" value="UvdE"/>
    <property type="match status" value="1"/>
</dbReference>